<sequence>MGRIEVLVLPRPKLGIHPSSGRPWVVQFQLSSDAVRDLKLKGIPTQSSTSTLIIHNRNESVSLSAPEMAITVGEFNDENFNNIVKEWFGNSYHSLDPQEHAILFLNILERQGFIIFDIDAWGLLEGIRGK</sequence>
<reference evidence="1" key="1">
    <citation type="submission" date="2022-11" db="EMBL/GenBank/DDBJ databases">
        <authorList>
            <person name="Petersen C."/>
        </authorList>
    </citation>
    <scope>NUCLEOTIDE SEQUENCE</scope>
    <source>
        <strain evidence="1">IBT 30069</strain>
    </source>
</reference>
<dbReference type="EMBL" id="JAPQKH010000002">
    <property type="protein sequence ID" value="KAJ5113312.1"/>
    <property type="molecule type" value="Genomic_DNA"/>
</dbReference>
<evidence type="ECO:0000313" key="1">
    <source>
        <dbReference type="EMBL" id="KAJ5113312.1"/>
    </source>
</evidence>
<dbReference type="OrthoDB" id="10595240at2759"/>
<keyword evidence="2" id="KW-1185">Reference proteome</keyword>
<proteinExistence type="predicted"/>
<protein>
    <submittedName>
        <fullName evidence="1">Uncharacterized protein</fullName>
    </submittedName>
</protein>
<name>A0A9W9KPP5_9EURO</name>
<dbReference type="AlphaFoldDB" id="A0A9W9KPP5"/>
<gene>
    <name evidence="1" type="ORF">N7456_001846</name>
</gene>
<reference evidence="1" key="2">
    <citation type="journal article" date="2023" name="IMA Fungus">
        <title>Comparative genomic study of the Penicillium genus elucidates a diverse pangenome and 15 lateral gene transfer events.</title>
        <authorList>
            <person name="Petersen C."/>
            <person name="Sorensen T."/>
            <person name="Nielsen M.R."/>
            <person name="Sondergaard T.E."/>
            <person name="Sorensen J.L."/>
            <person name="Fitzpatrick D.A."/>
            <person name="Frisvad J.C."/>
            <person name="Nielsen K.L."/>
        </authorList>
    </citation>
    <scope>NUCLEOTIDE SEQUENCE</scope>
    <source>
        <strain evidence="1">IBT 30069</strain>
    </source>
</reference>
<dbReference type="Proteomes" id="UP001149165">
    <property type="component" value="Unassembled WGS sequence"/>
</dbReference>
<organism evidence="1 2">
    <name type="scientific">Penicillium angulare</name>
    <dbReference type="NCBI Taxonomy" id="116970"/>
    <lineage>
        <taxon>Eukaryota</taxon>
        <taxon>Fungi</taxon>
        <taxon>Dikarya</taxon>
        <taxon>Ascomycota</taxon>
        <taxon>Pezizomycotina</taxon>
        <taxon>Eurotiomycetes</taxon>
        <taxon>Eurotiomycetidae</taxon>
        <taxon>Eurotiales</taxon>
        <taxon>Aspergillaceae</taxon>
        <taxon>Penicillium</taxon>
    </lineage>
</organism>
<accession>A0A9W9KPP5</accession>
<comment type="caution">
    <text evidence="1">The sequence shown here is derived from an EMBL/GenBank/DDBJ whole genome shotgun (WGS) entry which is preliminary data.</text>
</comment>
<evidence type="ECO:0000313" key="2">
    <source>
        <dbReference type="Proteomes" id="UP001149165"/>
    </source>
</evidence>